<feature type="transmembrane region" description="Helical" evidence="1">
    <location>
        <begin position="168"/>
        <end position="188"/>
    </location>
</feature>
<reference evidence="2 3" key="1">
    <citation type="submission" date="2014-02" db="EMBL/GenBank/DDBJ databases">
        <title>Genome Sequence of an Hyperthermophilic Archaeon, Thermococcus nautili 30-1, producing viral vesicles.</title>
        <authorList>
            <person name="Oberto J."/>
            <person name="Gaudin M."/>
            <person name="Cossu M."/>
            <person name="Gorlas A."/>
            <person name="Slesarev A."/>
            <person name="Marguet E."/>
            <person name="Forterre P."/>
        </authorList>
    </citation>
    <scope>NUCLEOTIDE SEQUENCE [LARGE SCALE GENOMIC DNA]</scope>
    <source>
        <strain evidence="2 3">30-1</strain>
    </source>
</reference>
<dbReference type="EMBL" id="CP007264">
    <property type="protein sequence ID" value="AHL23200.1"/>
    <property type="molecule type" value="Genomic_DNA"/>
</dbReference>
<dbReference type="Proteomes" id="UP000019434">
    <property type="component" value="Chromosome"/>
</dbReference>
<name>W8P6Q0_9EURY</name>
<accession>W8P6Q0</accession>
<dbReference type="HOGENOM" id="CLU_955182_0_0_2"/>
<sequence length="300" mass="33437">MRFRVSTNSLKLAVLVSLLPLAWLASLTDVVRFLAGNIGARFGIPVSPLLLGIFLVIVPALIYVYLTGDLLKPFLLALVLYLLPAVFGIDFNLLDRYVPGAIMLFTGFLLALFITWLEGDVKSVEGEESERLFISSLREVLVPLPLGIMLTVLLLWRSSLGKTPRNVLPLAFLPPLLLFATVAFALHFREDQNEQVLPAKKSYLLLRTTMKAGDSFILDVSERMERSVTFTLSGGFPVERPILLKLEWDDEAPEVVVLMSPWDTRTLLKAGELRNGEETYFLYFPTSRAPSSQGIPSAPR</sequence>
<dbReference type="KEGG" id="tnu:BD01_1596"/>
<keyword evidence="1" id="KW-0472">Membrane</keyword>
<keyword evidence="3" id="KW-1185">Reference proteome</keyword>
<keyword evidence="1" id="KW-0812">Transmembrane</keyword>
<feature type="transmembrane region" description="Helical" evidence="1">
    <location>
        <begin position="73"/>
        <end position="91"/>
    </location>
</feature>
<feature type="transmembrane region" description="Helical" evidence="1">
    <location>
        <begin position="137"/>
        <end position="156"/>
    </location>
</feature>
<gene>
    <name evidence="2" type="ORF">BD01_1596</name>
</gene>
<keyword evidence="1" id="KW-1133">Transmembrane helix</keyword>
<protein>
    <submittedName>
        <fullName evidence="2">Uncharacterized protein</fullName>
    </submittedName>
</protein>
<evidence type="ECO:0000256" key="1">
    <source>
        <dbReference type="SAM" id="Phobius"/>
    </source>
</evidence>
<dbReference type="STRING" id="195522.BD01_1596"/>
<dbReference type="eggNOG" id="arCOG11806">
    <property type="taxonomic scope" value="Archaea"/>
</dbReference>
<feature type="transmembrane region" description="Helical" evidence="1">
    <location>
        <begin position="44"/>
        <end position="66"/>
    </location>
</feature>
<evidence type="ECO:0000313" key="2">
    <source>
        <dbReference type="EMBL" id="AHL23200.1"/>
    </source>
</evidence>
<evidence type="ECO:0000313" key="3">
    <source>
        <dbReference type="Proteomes" id="UP000019434"/>
    </source>
</evidence>
<organism evidence="2 3">
    <name type="scientific">Thermococcus nautili</name>
    <dbReference type="NCBI Taxonomy" id="195522"/>
    <lineage>
        <taxon>Archaea</taxon>
        <taxon>Methanobacteriati</taxon>
        <taxon>Methanobacteriota</taxon>
        <taxon>Thermococci</taxon>
        <taxon>Thermococcales</taxon>
        <taxon>Thermococcaceae</taxon>
        <taxon>Thermococcus</taxon>
    </lineage>
</organism>
<feature type="transmembrane region" description="Helical" evidence="1">
    <location>
        <begin position="97"/>
        <end position="117"/>
    </location>
</feature>
<dbReference type="AlphaFoldDB" id="W8P6Q0"/>
<proteinExistence type="predicted"/>